<dbReference type="Proteomes" id="UP000538666">
    <property type="component" value="Unassembled WGS sequence"/>
</dbReference>
<dbReference type="InterPro" id="IPR027417">
    <property type="entry name" value="P-loop_NTPase"/>
</dbReference>
<dbReference type="SUPFAM" id="SSF52172">
    <property type="entry name" value="CheY-like"/>
    <property type="match status" value="1"/>
</dbReference>
<organism evidence="9 10">
    <name type="scientific">Silvibacterium bohemicum</name>
    <dbReference type="NCBI Taxonomy" id="1577686"/>
    <lineage>
        <taxon>Bacteria</taxon>
        <taxon>Pseudomonadati</taxon>
        <taxon>Acidobacteriota</taxon>
        <taxon>Terriglobia</taxon>
        <taxon>Terriglobales</taxon>
        <taxon>Acidobacteriaceae</taxon>
        <taxon>Silvibacterium</taxon>
    </lineage>
</organism>
<comment type="caution">
    <text evidence="9">The sequence shown here is derived from an EMBL/GenBank/DDBJ whole genome shotgun (WGS) entry which is preliminary data.</text>
</comment>
<keyword evidence="10" id="KW-1185">Reference proteome</keyword>
<gene>
    <name evidence="9" type="ORF">HNQ77_002718</name>
</gene>
<dbReference type="RefSeq" id="WP_050059668.1">
    <property type="nucleotide sequence ID" value="NZ_JACHEK010000005.1"/>
</dbReference>
<dbReference type="GO" id="GO:0003677">
    <property type="term" value="F:DNA binding"/>
    <property type="evidence" value="ECO:0007669"/>
    <property type="project" value="UniProtKB-KW"/>
</dbReference>
<dbReference type="GO" id="GO:0000160">
    <property type="term" value="P:phosphorelay signal transduction system"/>
    <property type="evidence" value="ECO:0007669"/>
    <property type="project" value="InterPro"/>
</dbReference>
<dbReference type="FunFam" id="3.40.50.300:FF:000006">
    <property type="entry name" value="DNA-binding transcriptional regulator NtrC"/>
    <property type="match status" value="1"/>
</dbReference>
<dbReference type="Gene3D" id="1.10.8.60">
    <property type="match status" value="1"/>
</dbReference>
<dbReference type="SMART" id="SM00382">
    <property type="entry name" value="AAA"/>
    <property type="match status" value="1"/>
</dbReference>
<dbReference type="PROSITE" id="PS00676">
    <property type="entry name" value="SIGMA54_INTERACT_2"/>
    <property type="match status" value="1"/>
</dbReference>
<evidence type="ECO:0000256" key="3">
    <source>
        <dbReference type="ARBA" id="ARBA00023015"/>
    </source>
</evidence>
<dbReference type="GO" id="GO:0006355">
    <property type="term" value="P:regulation of DNA-templated transcription"/>
    <property type="evidence" value="ECO:0007669"/>
    <property type="project" value="InterPro"/>
</dbReference>
<dbReference type="AlphaFoldDB" id="A0A841JTN2"/>
<dbReference type="InterPro" id="IPR025943">
    <property type="entry name" value="Sigma_54_int_dom_ATP-bd_2"/>
</dbReference>
<dbReference type="InterPro" id="IPR003593">
    <property type="entry name" value="AAA+_ATPase"/>
</dbReference>
<dbReference type="Pfam" id="PF00158">
    <property type="entry name" value="Sigma54_activat"/>
    <property type="match status" value="1"/>
</dbReference>
<dbReference type="CDD" id="cd00009">
    <property type="entry name" value="AAA"/>
    <property type="match status" value="1"/>
</dbReference>
<dbReference type="Gene3D" id="3.40.50.2300">
    <property type="match status" value="1"/>
</dbReference>
<dbReference type="OrthoDB" id="9771372at2"/>
<evidence type="ECO:0000313" key="10">
    <source>
        <dbReference type="Proteomes" id="UP000538666"/>
    </source>
</evidence>
<evidence type="ECO:0000313" key="9">
    <source>
        <dbReference type="EMBL" id="MBB6144762.1"/>
    </source>
</evidence>
<keyword evidence="1" id="KW-0547">Nucleotide-binding</keyword>
<dbReference type="Gene3D" id="3.40.50.300">
    <property type="entry name" value="P-loop containing nucleotide triphosphate hydrolases"/>
    <property type="match status" value="1"/>
</dbReference>
<reference evidence="9 10" key="1">
    <citation type="submission" date="2020-08" db="EMBL/GenBank/DDBJ databases">
        <title>Genomic Encyclopedia of Type Strains, Phase IV (KMG-IV): sequencing the most valuable type-strain genomes for metagenomic binning, comparative biology and taxonomic classification.</title>
        <authorList>
            <person name="Goeker M."/>
        </authorList>
    </citation>
    <scope>NUCLEOTIDE SEQUENCE [LARGE SCALE GENOMIC DNA]</scope>
    <source>
        <strain evidence="9 10">DSM 103733</strain>
    </source>
</reference>
<keyword evidence="2" id="KW-0067">ATP-binding</keyword>
<keyword evidence="4 9" id="KW-0238">DNA-binding</keyword>
<dbReference type="InterPro" id="IPR025944">
    <property type="entry name" value="Sigma_54_int_dom_CS"/>
</dbReference>
<name>A0A841JTN2_9BACT</name>
<evidence type="ECO:0000256" key="1">
    <source>
        <dbReference type="ARBA" id="ARBA00022741"/>
    </source>
</evidence>
<keyword evidence="5" id="KW-0804">Transcription</keyword>
<accession>A0A841JTN2</accession>
<dbReference type="InterPro" id="IPR001789">
    <property type="entry name" value="Sig_transdc_resp-reg_receiver"/>
</dbReference>
<evidence type="ECO:0000259" key="8">
    <source>
        <dbReference type="PROSITE" id="PS50110"/>
    </source>
</evidence>
<evidence type="ECO:0000259" key="7">
    <source>
        <dbReference type="PROSITE" id="PS50045"/>
    </source>
</evidence>
<evidence type="ECO:0000256" key="4">
    <source>
        <dbReference type="ARBA" id="ARBA00023125"/>
    </source>
</evidence>
<dbReference type="InterPro" id="IPR058031">
    <property type="entry name" value="AAA_lid_NorR"/>
</dbReference>
<proteinExistence type="predicted"/>
<feature type="domain" description="Sigma-54 factor interaction" evidence="7">
    <location>
        <begin position="163"/>
        <end position="392"/>
    </location>
</feature>
<evidence type="ECO:0000256" key="2">
    <source>
        <dbReference type="ARBA" id="ARBA00022840"/>
    </source>
</evidence>
<dbReference type="PROSITE" id="PS00688">
    <property type="entry name" value="SIGMA54_INTERACT_3"/>
    <property type="match status" value="1"/>
</dbReference>
<dbReference type="EMBL" id="JACHEK010000005">
    <property type="protein sequence ID" value="MBB6144762.1"/>
    <property type="molecule type" value="Genomic_DNA"/>
</dbReference>
<sequence>MALRRNRAGSEAPAIAHTSLPVVCIVTADDDFIREAILELIPWFQVVIRNDYEDLARWTKEAHVVAVILDIDTDGEDPRGGLSVLNELRKLNGNFVLLSLSRARTRAVEKSALEVGADAHFRSPVDLSELRLTLAETLRRRSEEAAREQMRRQVFETSRFQDFVGASEPMRLMYDAIEQVADSSINVLIRGESGTGKELAARAIVALSRRAKKPYIRLNCAALPENLIESELFGSERGAFTGATESRPGQIELADGGTLFLDEIATLTLPLQTKLLRVLEDRHVQRLGGRAQRKIDFRLICATNEPLEEMARTGRFREDLYYRIHVVPIHLPSLRERAGDIPLLCEHFLQIHCIANGLPVKQFAADALAVFDEHSWPGNVRELENLIQRLVITVRGEEIRASNLPPRLLAHSAAVQEAVLLPEAGTDFDAEVQRLEIALLTAALRRSQGGKAAAARLLRLDGQRIKYLCRKYAL</sequence>
<dbReference type="PROSITE" id="PS50045">
    <property type="entry name" value="SIGMA54_INTERACT_4"/>
    <property type="match status" value="1"/>
</dbReference>
<protein>
    <submittedName>
        <fullName evidence="9">DNA-binding NtrC family response regulator</fullName>
    </submittedName>
</protein>
<dbReference type="SUPFAM" id="SSF52540">
    <property type="entry name" value="P-loop containing nucleoside triphosphate hydrolases"/>
    <property type="match status" value="1"/>
</dbReference>
<evidence type="ECO:0000256" key="6">
    <source>
        <dbReference type="PROSITE-ProRule" id="PRU00169"/>
    </source>
</evidence>
<dbReference type="PROSITE" id="PS50110">
    <property type="entry name" value="RESPONSE_REGULATORY"/>
    <property type="match status" value="1"/>
</dbReference>
<feature type="modified residue" description="4-aspartylphosphate" evidence="6">
    <location>
        <position position="70"/>
    </location>
</feature>
<evidence type="ECO:0000256" key="5">
    <source>
        <dbReference type="ARBA" id="ARBA00023163"/>
    </source>
</evidence>
<dbReference type="InterPro" id="IPR011006">
    <property type="entry name" value="CheY-like_superfamily"/>
</dbReference>
<dbReference type="Pfam" id="PF25601">
    <property type="entry name" value="AAA_lid_14"/>
    <property type="match status" value="1"/>
</dbReference>
<dbReference type="GO" id="GO:0005524">
    <property type="term" value="F:ATP binding"/>
    <property type="evidence" value="ECO:0007669"/>
    <property type="project" value="UniProtKB-KW"/>
</dbReference>
<dbReference type="PANTHER" id="PTHR32071">
    <property type="entry name" value="TRANSCRIPTIONAL REGULATORY PROTEIN"/>
    <property type="match status" value="1"/>
</dbReference>
<keyword evidence="3" id="KW-0805">Transcription regulation</keyword>
<feature type="domain" description="Response regulatory" evidence="8">
    <location>
        <begin position="22"/>
        <end position="138"/>
    </location>
</feature>
<keyword evidence="6" id="KW-0597">Phosphoprotein</keyword>
<dbReference type="InterPro" id="IPR002078">
    <property type="entry name" value="Sigma_54_int"/>
</dbReference>